<dbReference type="AlphaFoldDB" id="A0A0G4H8W8"/>
<proteinExistence type="predicted"/>
<protein>
    <submittedName>
        <fullName evidence="2">Uncharacterized protein</fullName>
    </submittedName>
</protein>
<dbReference type="VEuPathDB" id="CryptoDB:Cvel_25148"/>
<dbReference type="EMBL" id="CDMZ01001998">
    <property type="protein sequence ID" value="CEM40228.1"/>
    <property type="molecule type" value="Genomic_DNA"/>
</dbReference>
<feature type="region of interest" description="Disordered" evidence="1">
    <location>
        <begin position="87"/>
        <end position="111"/>
    </location>
</feature>
<gene>
    <name evidence="2" type="ORF">Cvel_25148</name>
</gene>
<reference evidence="2" key="1">
    <citation type="submission" date="2014-11" db="EMBL/GenBank/DDBJ databases">
        <authorList>
            <person name="Otto D Thomas"/>
            <person name="Naeem Raeece"/>
        </authorList>
    </citation>
    <scope>NUCLEOTIDE SEQUENCE</scope>
</reference>
<sequence>MFRLTCVLRNQQRNDTRSRKTFFWLGSRRKQRGIARMDRAKNRQRLAFAFAGVDFYKVRNLGLGEVFGYFKSQPQWVKRDVFHQEMNTRPPVPSPWKHPKTYPVPRENAKG</sequence>
<accession>A0A0G4H8W8</accession>
<organism evidence="2">
    <name type="scientific">Chromera velia CCMP2878</name>
    <dbReference type="NCBI Taxonomy" id="1169474"/>
    <lineage>
        <taxon>Eukaryota</taxon>
        <taxon>Sar</taxon>
        <taxon>Alveolata</taxon>
        <taxon>Colpodellida</taxon>
        <taxon>Chromeraceae</taxon>
        <taxon>Chromera</taxon>
    </lineage>
</organism>
<name>A0A0G4H8W8_9ALVE</name>
<evidence type="ECO:0000256" key="1">
    <source>
        <dbReference type="SAM" id="MobiDB-lite"/>
    </source>
</evidence>
<evidence type="ECO:0000313" key="2">
    <source>
        <dbReference type="EMBL" id="CEM40228.1"/>
    </source>
</evidence>